<comment type="caution">
    <text evidence="1">The sequence shown here is derived from an EMBL/GenBank/DDBJ whole genome shotgun (WGS) entry which is preliminary data.</text>
</comment>
<dbReference type="AlphaFoldDB" id="A0A0F9CSF2"/>
<evidence type="ECO:0000313" key="1">
    <source>
        <dbReference type="EMBL" id="KKL52134.1"/>
    </source>
</evidence>
<protein>
    <submittedName>
        <fullName evidence="1">Uncharacterized protein</fullName>
    </submittedName>
</protein>
<dbReference type="EMBL" id="LAZR01031999">
    <property type="protein sequence ID" value="KKL52134.1"/>
    <property type="molecule type" value="Genomic_DNA"/>
</dbReference>
<feature type="non-terminal residue" evidence="1">
    <location>
        <position position="1"/>
    </location>
</feature>
<reference evidence="1" key="1">
    <citation type="journal article" date="2015" name="Nature">
        <title>Complex archaea that bridge the gap between prokaryotes and eukaryotes.</title>
        <authorList>
            <person name="Spang A."/>
            <person name="Saw J.H."/>
            <person name="Jorgensen S.L."/>
            <person name="Zaremba-Niedzwiedzka K."/>
            <person name="Martijn J."/>
            <person name="Lind A.E."/>
            <person name="van Eijk R."/>
            <person name="Schleper C."/>
            <person name="Guy L."/>
            <person name="Ettema T.J."/>
        </authorList>
    </citation>
    <scope>NUCLEOTIDE SEQUENCE</scope>
</reference>
<gene>
    <name evidence="1" type="ORF">LCGC14_2288550</name>
</gene>
<accession>A0A0F9CSF2</accession>
<sequence>IIYCLFPTAKKVKTEIGEGNKNKVKKRGVNGDYRMLDG</sequence>
<organism evidence="1">
    <name type="scientific">marine sediment metagenome</name>
    <dbReference type="NCBI Taxonomy" id="412755"/>
    <lineage>
        <taxon>unclassified sequences</taxon>
        <taxon>metagenomes</taxon>
        <taxon>ecological metagenomes</taxon>
    </lineage>
</organism>
<proteinExistence type="predicted"/>
<name>A0A0F9CSF2_9ZZZZ</name>